<keyword evidence="1" id="KW-0418">Kinase</keyword>
<evidence type="ECO:0000313" key="1">
    <source>
        <dbReference type="EMBL" id="SFJ17842.1"/>
    </source>
</evidence>
<protein>
    <submittedName>
        <fullName evidence="1">Glycerate kinase</fullName>
    </submittedName>
</protein>
<keyword evidence="1" id="KW-0808">Transferase</keyword>
<dbReference type="Gene3D" id="3.40.50.300">
    <property type="entry name" value="P-loop containing nucleotide triphosphate hydrolases"/>
    <property type="match status" value="1"/>
</dbReference>
<proteinExistence type="predicted"/>
<dbReference type="OrthoDB" id="455474at2"/>
<name>A0A1I3P8S6_9GAMM</name>
<reference evidence="1 2" key="1">
    <citation type="submission" date="2016-10" db="EMBL/GenBank/DDBJ databases">
        <authorList>
            <person name="de Groot N.N."/>
        </authorList>
    </citation>
    <scope>NUCLEOTIDE SEQUENCE [LARGE SCALE GENOMIC DNA]</scope>
    <source>
        <strain evidence="1 2">IBRC-M 10445</strain>
    </source>
</reference>
<gene>
    <name evidence="1" type="ORF">SAMN05216429_101116</name>
</gene>
<keyword evidence="2" id="KW-1185">Reference proteome</keyword>
<dbReference type="RefSeq" id="WP_091700331.1">
    <property type="nucleotide sequence ID" value="NZ_BMYN01000010.1"/>
</dbReference>
<dbReference type="AlphaFoldDB" id="A0A1I3P8S6"/>
<dbReference type="EMBL" id="FOSC01000001">
    <property type="protein sequence ID" value="SFJ17842.1"/>
    <property type="molecule type" value="Genomic_DNA"/>
</dbReference>
<evidence type="ECO:0000313" key="2">
    <source>
        <dbReference type="Proteomes" id="UP000199445"/>
    </source>
</evidence>
<sequence length="302" mass="34207">MSSEFRKTINTLIAREHLPPGYKTTVATTIVPLVEAIVALQKRQNRPVIVGIHGAQGTGKSTLALFLSKLLRWHWHCPAVSLSLDDFYLTRDEREHLARSVHPLLATRGVPGSHDLALGNRVLDQLLAARPGDITAIPSFDKATDDRVPEADWPVFEGPAKVILLEGWCLGATPQREPALINPVNALEANEDPEGLWRRYVNECLETGYRSFFHRLDWLVMLKAPSMECVLQWRRLQEQKLAQRYAGAPGLRIMSDNEVQRFVMHYQRVTEHCLRELPARADVLIPVGEDHIMEAPVWNTRN</sequence>
<organism evidence="1 2">
    <name type="scientific">Marinobacter persicus</name>
    <dbReference type="NCBI Taxonomy" id="930118"/>
    <lineage>
        <taxon>Bacteria</taxon>
        <taxon>Pseudomonadati</taxon>
        <taxon>Pseudomonadota</taxon>
        <taxon>Gammaproteobacteria</taxon>
        <taxon>Pseudomonadales</taxon>
        <taxon>Marinobacteraceae</taxon>
        <taxon>Marinobacter</taxon>
    </lineage>
</organism>
<accession>A0A1I3P8S6</accession>
<dbReference type="Proteomes" id="UP000199445">
    <property type="component" value="Unassembled WGS sequence"/>
</dbReference>
<dbReference type="GO" id="GO:0016301">
    <property type="term" value="F:kinase activity"/>
    <property type="evidence" value="ECO:0007669"/>
    <property type="project" value="UniProtKB-KW"/>
</dbReference>
<dbReference type="SUPFAM" id="SSF52540">
    <property type="entry name" value="P-loop containing nucleoside triphosphate hydrolases"/>
    <property type="match status" value="1"/>
</dbReference>
<dbReference type="InterPro" id="IPR027417">
    <property type="entry name" value="P-loop_NTPase"/>
</dbReference>